<protein>
    <submittedName>
        <fullName evidence="1">HNH endonuclease</fullName>
    </submittedName>
</protein>
<keyword evidence="1" id="KW-0378">Hydrolase</keyword>
<proteinExistence type="predicted"/>
<dbReference type="EMBL" id="BK014815">
    <property type="protein sequence ID" value="DAD77035.1"/>
    <property type="molecule type" value="Genomic_DNA"/>
</dbReference>
<keyword evidence="1" id="KW-0255">Endonuclease</keyword>
<sequence>MGSPKEVMIACKRHCVLCEKDKRVNVECHHIIPVPKVDQILLKIVSQFVSIAILWLAHTIPIIQREISSLPKN</sequence>
<evidence type="ECO:0000313" key="1">
    <source>
        <dbReference type="EMBL" id="DAD77035.1"/>
    </source>
</evidence>
<keyword evidence="1" id="KW-0540">Nuclease</keyword>
<accession>A0A8S5M4S8</accession>
<reference evidence="1" key="1">
    <citation type="journal article" date="2021" name="Proc. Natl. Acad. Sci. U.S.A.">
        <title>A Catalog of Tens of Thousands of Viruses from Human Metagenomes Reveals Hidden Associations with Chronic Diseases.</title>
        <authorList>
            <person name="Tisza M.J."/>
            <person name="Buck C.B."/>
        </authorList>
    </citation>
    <scope>NUCLEOTIDE SEQUENCE</scope>
    <source>
        <strain evidence="1">Ctquf9</strain>
    </source>
</reference>
<organism evidence="1">
    <name type="scientific">Siphoviridae sp. ctquf9</name>
    <dbReference type="NCBI Taxonomy" id="2826470"/>
    <lineage>
        <taxon>Viruses</taxon>
        <taxon>Duplodnaviria</taxon>
        <taxon>Heunggongvirae</taxon>
        <taxon>Uroviricota</taxon>
        <taxon>Caudoviricetes</taxon>
    </lineage>
</organism>
<dbReference type="GO" id="GO:0004519">
    <property type="term" value="F:endonuclease activity"/>
    <property type="evidence" value="ECO:0007669"/>
    <property type="project" value="UniProtKB-KW"/>
</dbReference>
<name>A0A8S5M4S8_9CAUD</name>